<proteinExistence type="predicted"/>
<reference evidence="1" key="1">
    <citation type="journal article" date="2022" name="bioRxiv">
        <title>Sequencing and chromosome-scale assembly of the giantPleurodeles waltlgenome.</title>
        <authorList>
            <person name="Brown T."/>
            <person name="Elewa A."/>
            <person name="Iarovenko S."/>
            <person name="Subramanian E."/>
            <person name="Araus A.J."/>
            <person name="Petzold A."/>
            <person name="Susuki M."/>
            <person name="Suzuki K.-i.T."/>
            <person name="Hayashi T."/>
            <person name="Toyoda A."/>
            <person name="Oliveira C."/>
            <person name="Osipova E."/>
            <person name="Leigh N.D."/>
            <person name="Simon A."/>
            <person name="Yun M.H."/>
        </authorList>
    </citation>
    <scope>NUCLEOTIDE SEQUENCE</scope>
    <source>
        <strain evidence="1">20211129_DDA</strain>
        <tissue evidence="1">Liver</tissue>
    </source>
</reference>
<dbReference type="AlphaFoldDB" id="A0AAV7S548"/>
<evidence type="ECO:0000313" key="2">
    <source>
        <dbReference type="Proteomes" id="UP001066276"/>
    </source>
</evidence>
<name>A0AAV7S548_PLEWA</name>
<organism evidence="1 2">
    <name type="scientific">Pleurodeles waltl</name>
    <name type="common">Iberian ribbed newt</name>
    <dbReference type="NCBI Taxonomy" id="8319"/>
    <lineage>
        <taxon>Eukaryota</taxon>
        <taxon>Metazoa</taxon>
        <taxon>Chordata</taxon>
        <taxon>Craniata</taxon>
        <taxon>Vertebrata</taxon>
        <taxon>Euteleostomi</taxon>
        <taxon>Amphibia</taxon>
        <taxon>Batrachia</taxon>
        <taxon>Caudata</taxon>
        <taxon>Salamandroidea</taxon>
        <taxon>Salamandridae</taxon>
        <taxon>Pleurodelinae</taxon>
        <taxon>Pleurodeles</taxon>
    </lineage>
</organism>
<sequence>MRTPPRLSSAGFTRRHASLLPAAPPERLHPACCPTLPAPPAALMHAAIENAMAHPHGFIVYTPPAALWHTAIRTETLPGAGICKVQFEHLPRALKPASVCFCCQWPP</sequence>
<keyword evidence="2" id="KW-1185">Reference proteome</keyword>
<accession>A0AAV7S548</accession>
<evidence type="ECO:0000313" key="1">
    <source>
        <dbReference type="EMBL" id="KAJ1159609.1"/>
    </source>
</evidence>
<dbReference type="EMBL" id="JANPWB010000008">
    <property type="protein sequence ID" value="KAJ1159609.1"/>
    <property type="molecule type" value="Genomic_DNA"/>
</dbReference>
<protein>
    <submittedName>
        <fullName evidence="1">Uncharacterized protein</fullName>
    </submittedName>
</protein>
<dbReference type="Proteomes" id="UP001066276">
    <property type="component" value="Chromosome 4_2"/>
</dbReference>
<gene>
    <name evidence="1" type="ORF">NDU88_000116</name>
</gene>
<comment type="caution">
    <text evidence="1">The sequence shown here is derived from an EMBL/GenBank/DDBJ whole genome shotgun (WGS) entry which is preliminary data.</text>
</comment>